<feature type="non-terminal residue" evidence="2">
    <location>
        <position position="155"/>
    </location>
</feature>
<reference evidence="2" key="1">
    <citation type="journal article" date="2020" name="Stud. Mycol.">
        <title>101 Dothideomycetes genomes: a test case for predicting lifestyles and emergence of pathogens.</title>
        <authorList>
            <person name="Haridas S."/>
            <person name="Albert R."/>
            <person name="Binder M."/>
            <person name="Bloem J."/>
            <person name="Labutti K."/>
            <person name="Salamov A."/>
            <person name="Andreopoulos B."/>
            <person name="Baker S."/>
            <person name="Barry K."/>
            <person name="Bills G."/>
            <person name="Bluhm B."/>
            <person name="Cannon C."/>
            <person name="Castanera R."/>
            <person name="Culley D."/>
            <person name="Daum C."/>
            <person name="Ezra D."/>
            <person name="Gonzalez J."/>
            <person name="Henrissat B."/>
            <person name="Kuo A."/>
            <person name="Liang C."/>
            <person name="Lipzen A."/>
            <person name="Lutzoni F."/>
            <person name="Magnuson J."/>
            <person name="Mondo S."/>
            <person name="Nolan M."/>
            <person name="Ohm R."/>
            <person name="Pangilinan J."/>
            <person name="Park H.-J."/>
            <person name="Ramirez L."/>
            <person name="Alfaro M."/>
            <person name="Sun H."/>
            <person name="Tritt A."/>
            <person name="Yoshinaga Y."/>
            <person name="Zwiers L.-H."/>
            <person name="Turgeon B."/>
            <person name="Goodwin S."/>
            <person name="Spatafora J."/>
            <person name="Crous P."/>
            <person name="Grigoriev I."/>
        </authorList>
    </citation>
    <scope>NUCLEOTIDE SEQUENCE</scope>
    <source>
        <strain evidence="2">CBS 269.34</strain>
    </source>
</reference>
<evidence type="ECO:0000313" key="2">
    <source>
        <dbReference type="EMBL" id="KAF2492171.1"/>
    </source>
</evidence>
<feature type="compositionally biased region" description="Low complexity" evidence="1">
    <location>
        <begin position="7"/>
        <end position="27"/>
    </location>
</feature>
<feature type="region of interest" description="Disordered" evidence="1">
    <location>
        <begin position="1"/>
        <end position="34"/>
    </location>
</feature>
<dbReference type="AlphaFoldDB" id="A0A6A6QIW3"/>
<proteinExistence type="predicted"/>
<evidence type="ECO:0000256" key="1">
    <source>
        <dbReference type="SAM" id="MobiDB-lite"/>
    </source>
</evidence>
<protein>
    <submittedName>
        <fullName evidence="2">Uncharacterized protein</fullName>
    </submittedName>
</protein>
<sequence length="155" mass="17076">MLNTNLPRGSYSPSPSRSTPPNQSSSRAHPLPSTARSLKRFLKSNEPQTFSPAQLPLHQPCCGHKRVVPVAEHGFHIARHAFEHDGGDGDEGAVFGRGGEDAVLLCEEERGGERSRLGAGSGADDNINLKKRIQHKNMLRVQIALHKRRNLHNLR</sequence>
<gene>
    <name evidence="2" type="ORF">BU16DRAFT_529533</name>
</gene>
<keyword evidence="3" id="KW-1185">Reference proteome</keyword>
<dbReference type="Proteomes" id="UP000799750">
    <property type="component" value="Unassembled WGS sequence"/>
</dbReference>
<name>A0A6A6QIW3_9PEZI</name>
<dbReference type="EMBL" id="MU004194">
    <property type="protein sequence ID" value="KAF2492171.1"/>
    <property type="molecule type" value="Genomic_DNA"/>
</dbReference>
<organism evidence="2 3">
    <name type="scientific">Lophium mytilinum</name>
    <dbReference type="NCBI Taxonomy" id="390894"/>
    <lineage>
        <taxon>Eukaryota</taxon>
        <taxon>Fungi</taxon>
        <taxon>Dikarya</taxon>
        <taxon>Ascomycota</taxon>
        <taxon>Pezizomycotina</taxon>
        <taxon>Dothideomycetes</taxon>
        <taxon>Pleosporomycetidae</taxon>
        <taxon>Mytilinidiales</taxon>
        <taxon>Mytilinidiaceae</taxon>
        <taxon>Lophium</taxon>
    </lineage>
</organism>
<accession>A0A6A6QIW3</accession>
<evidence type="ECO:0000313" key="3">
    <source>
        <dbReference type="Proteomes" id="UP000799750"/>
    </source>
</evidence>